<dbReference type="OrthoDB" id="9761532at2"/>
<dbReference type="SUPFAM" id="SSF53187">
    <property type="entry name" value="Zn-dependent exopeptidases"/>
    <property type="match status" value="1"/>
</dbReference>
<evidence type="ECO:0000256" key="3">
    <source>
        <dbReference type="ARBA" id="ARBA00022801"/>
    </source>
</evidence>
<keyword evidence="2" id="KW-0479">Metal-binding</keyword>
<dbReference type="InterPro" id="IPR002933">
    <property type="entry name" value="Peptidase_M20"/>
</dbReference>
<dbReference type="EMBL" id="SDHX01000001">
    <property type="protein sequence ID" value="RXK56080.1"/>
    <property type="molecule type" value="Genomic_DNA"/>
</dbReference>
<dbReference type="AlphaFoldDB" id="A0A4Q1CAX1"/>
<name>A0A4Q1CAX1_9BACT</name>
<dbReference type="GO" id="GO:0046872">
    <property type="term" value="F:metal ion binding"/>
    <property type="evidence" value="ECO:0007669"/>
    <property type="project" value="UniProtKB-KW"/>
</dbReference>
<dbReference type="NCBIfam" id="NF006579">
    <property type="entry name" value="PRK09104.1"/>
    <property type="match status" value="1"/>
</dbReference>
<evidence type="ECO:0000313" key="6">
    <source>
        <dbReference type="Proteomes" id="UP000290218"/>
    </source>
</evidence>
<comment type="caution">
    <text evidence="5">The sequence shown here is derived from an EMBL/GenBank/DDBJ whole genome shotgun (WGS) entry which is preliminary data.</text>
</comment>
<reference evidence="5 6" key="1">
    <citation type="submission" date="2019-01" db="EMBL/GenBank/DDBJ databases">
        <title>Lacunisphaera sp. strain TWA-58.</title>
        <authorList>
            <person name="Chen W.-M."/>
        </authorList>
    </citation>
    <scope>NUCLEOTIDE SEQUENCE [LARGE SCALE GENOMIC DNA]</scope>
    <source>
        <strain evidence="5 6">TWA-58</strain>
    </source>
</reference>
<dbReference type="RefSeq" id="WP_129047445.1">
    <property type="nucleotide sequence ID" value="NZ_SDHX01000001.1"/>
</dbReference>
<keyword evidence="3 5" id="KW-0378">Hydrolase</keyword>
<dbReference type="Gene3D" id="3.40.630.10">
    <property type="entry name" value="Zn peptidases"/>
    <property type="match status" value="1"/>
</dbReference>
<feature type="domain" description="Peptidase M20 dimerisation" evidence="4">
    <location>
        <begin position="181"/>
        <end position="341"/>
    </location>
</feature>
<organism evidence="5 6">
    <name type="scientific">Oleiharenicola lentus</name>
    <dbReference type="NCBI Taxonomy" id="2508720"/>
    <lineage>
        <taxon>Bacteria</taxon>
        <taxon>Pseudomonadati</taxon>
        <taxon>Verrucomicrobiota</taxon>
        <taxon>Opitutia</taxon>
        <taxon>Opitutales</taxon>
        <taxon>Opitutaceae</taxon>
        <taxon>Oleiharenicola</taxon>
    </lineage>
</organism>
<dbReference type="Gene3D" id="3.30.70.360">
    <property type="match status" value="1"/>
</dbReference>
<dbReference type="InterPro" id="IPR051458">
    <property type="entry name" value="Cyt/Met_Dipeptidase"/>
</dbReference>
<keyword evidence="6" id="KW-1185">Reference proteome</keyword>
<keyword evidence="1" id="KW-0645">Protease</keyword>
<accession>A0A4Q1CAX1</accession>
<evidence type="ECO:0000256" key="2">
    <source>
        <dbReference type="ARBA" id="ARBA00022723"/>
    </source>
</evidence>
<dbReference type="PANTHER" id="PTHR43270">
    <property type="entry name" value="BETA-ALA-HIS DIPEPTIDASE"/>
    <property type="match status" value="1"/>
</dbReference>
<evidence type="ECO:0000256" key="1">
    <source>
        <dbReference type="ARBA" id="ARBA00022670"/>
    </source>
</evidence>
<dbReference type="PANTHER" id="PTHR43270:SF12">
    <property type="entry name" value="SUCCINYL-DIAMINOPIMELATE DESUCCINYLASE"/>
    <property type="match status" value="1"/>
</dbReference>
<proteinExistence type="predicted"/>
<dbReference type="Pfam" id="PF07687">
    <property type="entry name" value="M20_dimer"/>
    <property type="match status" value="1"/>
</dbReference>
<sequence length="456" mass="50131">MFDPVEKLKEYVRHASVSADPQFKAGMVGAQQFVSGLLKEMGFAVEVVPTALHPVIVAKRGDNPAWPHVIIYGHYDVQPPDPLDKWHTPPFEPTIKGERMFGRGTADNKGPLMVHFAAVARLLEKNPNLPLRITFVVEGEEEIGSQNFKTFLLANKEKLRGDFVYLSDTGIPNADQMVVTVGLRGMMAFEVELTGPKGDLHSGMHGGVLMNPLQALAELCASLHTPDGRVNIPGFYDSVIEPHAWEREQLATLGLKESDYAAFLGINEFHTPPGYTPFEAIRFLPTLEFNGFSGGYQGEGTKTVIPSKARVKITCRLVPNQTPTNMKQVVFDAIRARCPKGVTMTITEQHHATPYVAIPPDRSNTPKDQSPVLARGFRALEKAVVETWGKPPLFLREGGSVGLIADLKEVLGIDAVMPGLFLPEDNLHAPNESFHLGVMKKGIEMSERMLEELAKG</sequence>
<evidence type="ECO:0000313" key="5">
    <source>
        <dbReference type="EMBL" id="RXK56080.1"/>
    </source>
</evidence>
<evidence type="ECO:0000259" key="4">
    <source>
        <dbReference type="Pfam" id="PF07687"/>
    </source>
</evidence>
<dbReference type="InterPro" id="IPR011650">
    <property type="entry name" value="Peptidase_M20_dimer"/>
</dbReference>
<protein>
    <submittedName>
        <fullName evidence="5">M20/M25/M40 family metallo-hydrolase</fullName>
    </submittedName>
</protein>
<dbReference type="GO" id="GO:0006508">
    <property type="term" value="P:proteolysis"/>
    <property type="evidence" value="ECO:0007669"/>
    <property type="project" value="UniProtKB-KW"/>
</dbReference>
<dbReference type="Pfam" id="PF01546">
    <property type="entry name" value="Peptidase_M20"/>
    <property type="match status" value="1"/>
</dbReference>
<gene>
    <name evidence="5" type="ORF">ESB00_09445</name>
</gene>
<dbReference type="Proteomes" id="UP000290218">
    <property type="component" value="Unassembled WGS sequence"/>
</dbReference>
<dbReference type="GO" id="GO:0008233">
    <property type="term" value="F:peptidase activity"/>
    <property type="evidence" value="ECO:0007669"/>
    <property type="project" value="UniProtKB-KW"/>
</dbReference>